<accession>A0A6N4VGL2</accession>
<dbReference type="EMBL" id="AP022570">
    <property type="protein sequence ID" value="BBX54005.1"/>
    <property type="molecule type" value="Genomic_DNA"/>
</dbReference>
<dbReference type="KEGG" id="mpof:MPOR_50310"/>
<protein>
    <submittedName>
        <fullName evidence="1">Uncharacterized protein</fullName>
    </submittedName>
</protein>
<proteinExistence type="predicted"/>
<organism evidence="1 2">
    <name type="scientific">Mycolicibacterium poriferae</name>
    <dbReference type="NCBI Taxonomy" id="39694"/>
    <lineage>
        <taxon>Bacteria</taxon>
        <taxon>Bacillati</taxon>
        <taxon>Actinomycetota</taxon>
        <taxon>Actinomycetes</taxon>
        <taxon>Mycobacteriales</taxon>
        <taxon>Mycobacteriaceae</taxon>
        <taxon>Mycolicibacterium</taxon>
    </lineage>
</organism>
<sequence>MDDGVYSTQRRRPLWRCVIDQIRQVAEDRLSAESADEVGGAVCAGERAHLMARTDKSPDQVLADESAAARDEYLHLRLHSIYVKSFDIKLYGH</sequence>
<dbReference type="Proteomes" id="UP000466785">
    <property type="component" value="Chromosome"/>
</dbReference>
<reference evidence="1 2" key="1">
    <citation type="journal article" date="2019" name="Emerg. Microbes Infect.">
        <title>Comprehensive subspecies identification of 175 nontuberculous mycobacteria species based on 7547 genomic profiles.</title>
        <authorList>
            <person name="Matsumoto Y."/>
            <person name="Kinjo T."/>
            <person name="Motooka D."/>
            <person name="Nabeya D."/>
            <person name="Jung N."/>
            <person name="Uechi K."/>
            <person name="Horii T."/>
            <person name="Iida T."/>
            <person name="Fujita J."/>
            <person name="Nakamura S."/>
        </authorList>
    </citation>
    <scope>NUCLEOTIDE SEQUENCE [LARGE SCALE GENOMIC DNA]</scope>
    <source>
        <strain evidence="1 2">JCM 12603</strain>
    </source>
</reference>
<dbReference type="AlphaFoldDB" id="A0A6N4VGL2"/>
<evidence type="ECO:0000313" key="1">
    <source>
        <dbReference type="EMBL" id="BBX54005.1"/>
    </source>
</evidence>
<gene>
    <name evidence="1" type="ORF">MPOR_50310</name>
</gene>
<evidence type="ECO:0000313" key="2">
    <source>
        <dbReference type="Proteomes" id="UP000466785"/>
    </source>
</evidence>
<keyword evidence="2" id="KW-1185">Reference proteome</keyword>
<name>A0A6N4VGL2_9MYCO</name>